<dbReference type="AlphaFoldDB" id="A0A557SUP1"/>
<dbReference type="NCBIfam" id="NF001484">
    <property type="entry name" value="PRK00331.1"/>
    <property type="match status" value="1"/>
</dbReference>
<dbReference type="Gene3D" id="3.40.50.10490">
    <property type="entry name" value="Glucose-6-phosphate isomerase like protein, domain 1"/>
    <property type="match status" value="2"/>
</dbReference>
<evidence type="ECO:0000256" key="2">
    <source>
        <dbReference type="ARBA" id="ARBA00012916"/>
    </source>
</evidence>
<dbReference type="CDD" id="cd05009">
    <property type="entry name" value="SIS_GlmS_GlmD_2"/>
    <property type="match status" value="1"/>
</dbReference>
<keyword evidence="5 11" id="KW-0808">Transferase</keyword>
<keyword evidence="7" id="KW-0315">Glutamine amidotransferase</keyword>
<dbReference type="GO" id="GO:0006002">
    <property type="term" value="P:fructose 6-phosphate metabolic process"/>
    <property type="evidence" value="ECO:0007669"/>
    <property type="project" value="TreeGrafter"/>
</dbReference>
<dbReference type="Pfam" id="PF01380">
    <property type="entry name" value="SIS"/>
    <property type="match status" value="2"/>
</dbReference>
<evidence type="ECO:0000256" key="5">
    <source>
        <dbReference type="ARBA" id="ARBA00022679"/>
    </source>
</evidence>
<evidence type="ECO:0000313" key="11">
    <source>
        <dbReference type="EMBL" id="TVP40323.1"/>
    </source>
</evidence>
<dbReference type="InterPro" id="IPR005855">
    <property type="entry name" value="GFAT"/>
</dbReference>
<dbReference type="GO" id="GO:0004360">
    <property type="term" value="F:glutamine-fructose-6-phosphate transaminase (isomerizing) activity"/>
    <property type="evidence" value="ECO:0007669"/>
    <property type="project" value="UniProtKB-EC"/>
</dbReference>
<dbReference type="GO" id="GO:0006487">
    <property type="term" value="P:protein N-linked glycosylation"/>
    <property type="evidence" value="ECO:0007669"/>
    <property type="project" value="TreeGrafter"/>
</dbReference>
<protein>
    <recommendedName>
        <fullName evidence="3">Glutamine--fructose-6-phosphate aminotransferase [isomerizing]</fullName>
        <ecNumber evidence="2">2.6.1.16</ecNumber>
    </recommendedName>
</protein>
<evidence type="ECO:0000313" key="12">
    <source>
        <dbReference type="Proteomes" id="UP000315289"/>
    </source>
</evidence>
<dbReference type="FunFam" id="3.40.50.10490:FF:000002">
    <property type="entry name" value="Glutamine--fructose-6-phosphate aminotransferase [isomerizing]"/>
    <property type="match status" value="1"/>
</dbReference>
<dbReference type="CDD" id="cd00714">
    <property type="entry name" value="GFAT"/>
    <property type="match status" value="1"/>
</dbReference>
<keyword evidence="4 11" id="KW-0032">Aminotransferase</keyword>
<evidence type="ECO:0000259" key="9">
    <source>
        <dbReference type="PROSITE" id="PS51278"/>
    </source>
</evidence>
<dbReference type="InterPro" id="IPR029055">
    <property type="entry name" value="Ntn_hydrolases_N"/>
</dbReference>
<dbReference type="PANTHER" id="PTHR10937">
    <property type="entry name" value="GLUCOSAMINE--FRUCTOSE-6-PHOSPHATE AMINOTRANSFERASE, ISOMERIZING"/>
    <property type="match status" value="1"/>
</dbReference>
<dbReference type="Gene3D" id="3.60.20.10">
    <property type="entry name" value="Glutamine Phosphoribosylpyrophosphate, subunit 1, domain 1"/>
    <property type="match status" value="1"/>
</dbReference>
<evidence type="ECO:0000256" key="8">
    <source>
        <dbReference type="ARBA" id="ARBA00055466"/>
    </source>
</evidence>
<dbReference type="InterPro" id="IPR035466">
    <property type="entry name" value="GlmS/AgaS_SIS"/>
</dbReference>
<dbReference type="InterPro" id="IPR001347">
    <property type="entry name" value="SIS_dom"/>
</dbReference>
<dbReference type="InterPro" id="IPR017932">
    <property type="entry name" value="GATase_2_dom"/>
</dbReference>
<dbReference type="SUPFAM" id="SSF56235">
    <property type="entry name" value="N-terminal nucleophile aminohydrolases (Ntn hydrolases)"/>
    <property type="match status" value="1"/>
</dbReference>
<reference evidence="11 12" key="1">
    <citation type="journal article" date="2019" name="Front. Microbiol.">
        <title>Ammonia Oxidation by the Arctic Terrestrial Thaumarchaeote Candidatus Nitrosocosmicus arcticus Is Stimulated by Increasing Temperatures.</title>
        <authorList>
            <person name="Alves R.J.E."/>
            <person name="Kerou M."/>
            <person name="Zappe A."/>
            <person name="Bittner R."/>
            <person name="Abby S.S."/>
            <person name="Schmidt H.A."/>
            <person name="Pfeifer K."/>
            <person name="Schleper C."/>
        </authorList>
    </citation>
    <scope>NUCLEOTIDE SEQUENCE [LARGE SCALE GENOMIC DNA]</scope>
    <source>
        <strain evidence="11 12">Kfb</strain>
    </source>
</reference>
<evidence type="ECO:0000256" key="3">
    <source>
        <dbReference type="ARBA" id="ARBA00016090"/>
    </source>
</evidence>
<dbReference type="GO" id="GO:0097367">
    <property type="term" value="F:carbohydrate derivative binding"/>
    <property type="evidence" value="ECO:0007669"/>
    <property type="project" value="InterPro"/>
</dbReference>
<dbReference type="PANTHER" id="PTHR10937:SF0">
    <property type="entry name" value="GLUTAMINE--FRUCTOSE-6-PHOSPHATE TRANSAMINASE (ISOMERIZING)"/>
    <property type="match status" value="1"/>
</dbReference>
<dbReference type="InterPro" id="IPR035490">
    <property type="entry name" value="GlmS/FrlB_SIS"/>
</dbReference>
<dbReference type="Pfam" id="PF13522">
    <property type="entry name" value="GATase_6"/>
    <property type="match status" value="1"/>
</dbReference>
<dbReference type="InterPro" id="IPR047084">
    <property type="entry name" value="GFAT_N"/>
</dbReference>
<sequence>MLVYILFYNKNLIKRSDGHSVQIDYTFFYNGKILYLIKVLNKFLFRIVVCSIIGYSGKLISAAPLLVESLKKMEYRGYDSVGIATLNEGNILMSKGVGKVAEVDKEMDLNNLPGQIGIGHTRWATHGSVNAKNAHPHYSCSSNIAVVHNGIIENYQELKIELTNDGHVFKSQTDSEVIAHLLEKYYKESNFNVNETMIKTCKVLKGSFAFVVIFDNGVIAGARFDEPLIIGISNNALFLSSDVLGFLKYTDKSVFLDNGDIVIIDNDTFRIFDVNEKIVTRPVTQVAWELGSTEKGKYAHHTIKEIHEQTLTLLKPFQVSNNFQTFCEFLRNASNIYITGSGTSYNCGLLGKQLLSKFAKIKSEVVMSSEFQYSSDSLEPNSAVIAISQSGETADVLHSVKKAKESGAKILSIVNVPTSSLARMSDSLLTLNCGPEIGVAATKSFMGQLMIIYKIVNILSRDQMPFDEINQKHLLKMVKKVLRLDGVIQNLISSLDKNIKDIYILGRSIHYPIALEGSLKIKELAYIHAEGIAAGELKHGPLALIDKESVVVVLNPTDETYQDVISSSNEIKSRGAYIIGISNKKDDVYDRFVELPDVDSYLYPILEIVPLQLMSYYLALEKQVDPDYPRNLAKSVTVK</sequence>
<evidence type="ECO:0000256" key="1">
    <source>
        <dbReference type="ARBA" id="ARBA00001031"/>
    </source>
</evidence>
<comment type="function">
    <text evidence="8">Catalyzes the first step in hexosamine metabolism, converting fructose-6P into glucosamine-6P using glutamine as a nitrogen source.</text>
</comment>
<comment type="caution">
    <text evidence="11">The sequence shown here is derived from an EMBL/GenBank/DDBJ whole genome shotgun (WGS) entry which is preliminary data.</text>
</comment>
<dbReference type="NCBIfam" id="TIGR01135">
    <property type="entry name" value="glmS"/>
    <property type="match status" value="1"/>
</dbReference>
<keyword evidence="6" id="KW-0677">Repeat</keyword>
<feature type="domain" description="SIS" evidence="10">
    <location>
        <begin position="491"/>
        <end position="629"/>
    </location>
</feature>
<feature type="domain" description="Glutamine amidotransferase type-2" evidence="9">
    <location>
        <begin position="50"/>
        <end position="267"/>
    </location>
</feature>
<dbReference type="Proteomes" id="UP000315289">
    <property type="component" value="Unassembled WGS sequence"/>
</dbReference>
<dbReference type="EC" id="2.6.1.16" evidence="2"/>
<accession>A0A557SUP1</accession>
<dbReference type="PROSITE" id="PS51464">
    <property type="entry name" value="SIS"/>
    <property type="match status" value="2"/>
</dbReference>
<dbReference type="SUPFAM" id="SSF53697">
    <property type="entry name" value="SIS domain"/>
    <property type="match status" value="1"/>
</dbReference>
<organism evidence="11 12">
    <name type="scientific">Candidatus Nitrosocosmicus arcticus</name>
    <dbReference type="NCBI Taxonomy" id="2035267"/>
    <lineage>
        <taxon>Archaea</taxon>
        <taxon>Nitrososphaerota</taxon>
        <taxon>Nitrososphaeria</taxon>
        <taxon>Nitrososphaerales</taxon>
        <taxon>Nitrososphaeraceae</taxon>
        <taxon>Candidatus Nitrosocosmicus</taxon>
    </lineage>
</organism>
<dbReference type="PROSITE" id="PS51278">
    <property type="entry name" value="GATASE_TYPE_2"/>
    <property type="match status" value="1"/>
</dbReference>
<comment type="catalytic activity">
    <reaction evidence="1">
        <text>D-fructose 6-phosphate + L-glutamine = D-glucosamine 6-phosphate + L-glutamate</text>
        <dbReference type="Rhea" id="RHEA:13237"/>
        <dbReference type="ChEBI" id="CHEBI:29985"/>
        <dbReference type="ChEBI" id="CHEBI:58359"/>
        <dbReference type="ChEBI" id="CHEBI:58725"/>
        <dbReference type="ChEBI" id="CHEBI:61527"/>
        <dbReference type="EC" id="2.6.1.16"/>
    </reaction>
</comment>
<dbReference type="GO" id="GO:0006047">
    <property type="term" value="P:UDP-N-acetylglucosamine metabolic process"/>
    <property type="evidence" value="ECO:0007669"/>
    <property type="project" value="TreeGrafter"/>
</dbReference>
<evidence type="ECO:0000256" key="6">
    <source>
        <dbReference type="ARBA" id="ARBA00022737"/>
    </source>
</evidence>
<dbReference type="EMBL" id="VOAH01000008">
    <property type="protein sequence ID" value="TVP40323.1"/>
    <property type="molecule type" value="Genomic_DNA"/>
</dbReference>
<dbReference type="CDD" id="cd05008">
    <property type="entry name" value="SIS_GlmS_GlmD_1"/>
    <property type="match status" value="1"/>
</dbReference>
<evidence type="ECO:0000259" key="10">
    <source>
        <dbReference type="PROSITE" id="PS51464"/>
    </source>
</evidence>
<evidence type="ECO:0000256" key="7">
    <source>
        <dbReference type="ARBA" id="ARBA00022962"/>
    </source>
</evidence>
<keyword evidence="12" id="KW-1185">Reference proteome</keyword>
<gene>
    <name evidence="11" type="primary">glmS</name>
    <name evidence="11" type="ORF">NARC_80049</name>
</gene>
<evidence type="ECO:0000256" key="4">
    <source>
        <dbReference type="ARBA" id="ARBA00022576"/>
    </source>
</evidence>
<name>A0A557SUP1_9ARCH</name>
<feature type="domain" description="SIS" evidence="10">
    <location>
        <begin position="326"/>
        <end position="465"/>
    </location>
</feature>
<dbReference type="InterPro" id="IPR046348">
    <property type="entry name" value="SIS_dom_sf"/>
</dbReference>
<dbReference type="FunFam" id="3.60.20.10:FF:000006">
    <property type="entry name" value="Glutamine--fructose-6-phosphate aminotransferase [isomerizing]"/>
    <property type="match status" value="1"/>
</dbReference>
<dbReference type="GO" id="GO:0046349">
    <property type="term" value="P:amino sugar biosynthetic process"/>
    <property type="evidence" value="ECO:0007669"/>
    <property type="project" value="UniProtKB-ARBA"/>
</dbReference>
<proteinExistence type="predicted"/>